<dbReference type="AlphaFoldDB" id="A0A1H5SQP8"/>
<name>A0A1H5SQP8_9FLAO</name>
<dbReference type="RefSeq" id="WP_103998530.1">
    <property type="nucleotide sequence ID" value="NZ_FNVP01000001.1"/>
</dbReference>
<dbReference type="EMBL" id="FNVP01000001">
    <property type="protein sequence ID" value="SEF52875.1"/>
    <property type="molecule type" value="Genomic_DNA"/>
</dbReference>
<evidence type="ECO:0008006" key="3">
    <source>
        <dbReference type="Google" id="ProtNLM"/>
    </source>
</evidence>
<keyword evidence="2" id="KW-1185">Reference proteome</keyword>
<evidence type="ECO:0000313" key="1">
    <source>
        <dbReference type="EMBL" id="SEF52875.1"/>
    </source>
</evidence>
<evidence type="ECO:0000313" key="2">
    <source>
        <dbReference type="Proteomes" id="UP000236737"/>
    </source>
</evidence>
<proteinExistence type="predicted"/>
<organism evidence="1 2">
    <name type="scientific">Flavobacterium urumqiense</name>
    <dbReference type="NCBI Taxonomy" id="935224"/>
    <lineage>
        <taxon>Bacteria</taxon>
        <taxon>Pseudomonadati</taxon>
        <taxon>Bacteroidota</taxon>
        <taxon>Flavobacteriia</taxon>
        <taxon>Flavobacteriales</taxon>
        <taxon>Flavobacteriaceae</taxon>
        <taxon>Flavobacterium</taxon>
    </lineage>
</organism>
<sequence length="103" mass="12148">MALKENYKITILPRAKQEVNEAAEYHESTRKGLGKLFYKEFKNYALTLTNIPFFEVKYNKIRILPLKKFPYTIHFTVDELEKIVSIQAVTSNYQDSNTTRLKL</sequence>
<dbReference type="Proteomes" id="UP000236737">
    <property type="component" value="Unassembled WGS sequence"/>
</dbReference>
<protein>
    <recommendedName>
        <fullName evidence="3">ParE toxin of type II toxin-antitoxin system, parDE</fullName>
    </recommendedName>
</protein>
<gene>
    <name evidence="1" type="ORF">SAMN04488130_101404</name>
</gene>
<dbReference type="OrthoDB" id="595476at2"/>
<accession>A0A1H5SQP8</accession>
<reference evidence="2" key="1">
    <citation type="submission" date="2016-10" db="EMBL/GenBank/DDBJ databases">
        <authorList>
            <person name="Varghese N."/>
            <person name="Submissions S."/>
        </authorList>
    </citation>
    <scope>NUCLEOTIDE SEQUENCE [LARGE SCALE GENOMIC DNA]</scope>
    <source>
        <strain evidence="2">CGMCC 1.9230</strain>
    </source>
</reference>